<dbReference type="Proteomes" id="UP000267096">
    <property type="component" value="Unassembled WGS sequence"/>
</dbReference>
<dbReference type="InterPro" id="IPR036860">
    <property type="entry name" value="SH2_dom_sf"/>
</dbReference>
<dbReference type="WBParaSite" id="ASIM_0000430401-mRNA-1">
    <property type="protein sequence ID" value="ASIM_0000430401-mRNA-1"/>
    <property type="gene ID" value="ASIM_0000430401"/>
</dbReference>
<protein>
    <submittedName>
        <fullName evidence="5">SH2 domain-containing protein</fullName>
    </submittedName>
</protein>
<evidence type="ECO:0000259" key="2">
    <source>
        <dbReference type="PROSITE" id="PS50001"/>
    </source>
</evidence>
<dbReference type="Pfam" id="PF00017">
    <property type="entry name" value="SH2"/>
    <property type="match status" value="1"/>
</dbReference>
<accession>A0A0M3J9N5</accession>
<keyword evidence="1" id="KW-0727">SH2 domain</keyword>
<dbReference type="InterPro" id="IPR000980">
    <property type="entry name" value="SH2"/>
</dbReference>
<sequence length="92" mass="10318">MSVATASSPNYDVPRPSAECALRLEAWYHGQLTRVRAESLVRAEGDFLVRFGFVYTFTMQNFICDNSKFGVSLVANASFIPSFYTIVYFASI</sequence>
<feature type="domain" description="SH2" evidence="2">
    <location>
        <begin position="27"/>
        <end position="50"/>
    </location>
</feature>
<dbReference type="PROSITE" id="PS50001">
    <property type="entry name" value="SH2"/>
    <property type="match status" value="1"/>
</dbReference>
<organism evidence="5">
    <name type="scientific">Anisakis simplex</name>
    <name type="common">Herring worm</name>
    <dbReference type="NCBI Taxonomy" id="6269"/>
    <lineage>
        <taxon>Eukaryota</taxon>
        <taxon>Metazoa</taxon>
        <taxon>Ecdysozoa</taxon>
        <taxon>Nematoda</taxon>
        <taxon>Chromadorea</taxon>
        <taxon>Rhabditida</taxon>
        <taxon>Spirurina</taxon>
        <taxon>Ascaridomorpha</taxon>
        <taxon>Ascaridoidea</taxon>
        <taxon>Anisakidae</taxon>
        <taxon>Anisakis</taxon>
        <taxon>Anisakis simplex complex</taxon>
    </lineage>
</organism>
<dbReference type="OrthoDB" id="9204160at2759"/>
<evidence type="ECO:0000313" key="4">
    <source>
        <dbReference type="Proteomes" id="UP000267096"/>
    </source>
</evidence>
<proteinExistence type="predicted"/>
<dbReference type="Gene3D" id="3.30.505.10">
    <property type="entry name" value="SH2 domain"/>
    <property type="match status" value="1"/>
</dbReference>
<evidence type="ECO:0000256" key="1">
    <source>
        <dbReference type="PROSITE-ProRule" id="PRU00191"/>
    </source>
</evidence>
<name>A0A0M3J9N5_ANISI</name>
<gene>
    <name evidence="3" type="ORF">ASIM_LOCUS4117</name>
</gene>
<dbReference type="SUPFAM" id="SSF55550">
    <property type="entry name" value="SH2 domain"/>
    <property type="match status" value="1"/>
</dbReference>
<reference evidence="3 4" key="2">
    <citation type="submission" date="2018-11" db="EMBL/GenBank/DDBJ databases">
        <authorList>
            <consortium name="Pathogen Informatics"/>
        </authorList>
    </citation>
    <scope>NUCLEOTIDE SEQUENCE [LARGE SCALE GENOMIC DNA]</scope>
</reference>
<evidence type="ECO:0000313" key="3">
    <source>
        <dbReference type="EMBL" id="VDK23131.1"/>
    </source>
</evidence>
<keyword evidence="4" id="KW-1185">Reference proteome</keyword>
<dbReference type="AlphaFoldDB" id="A0A0M3J9N5"/>
<dbReference type="EMBL" id="UYRR01006939">
    <property type="protein sequence ID" value="VDK23131.1"/>
    <property type="molecule type" value="Genomic_DNA"/>
</dbReference>
<evidence type="ECO:0000313" key="5">
    <source>
        <dbReference type="WBParaSite" id="ASIM_0000430401-mRNA-1"/>
    </source>
</evidence>
<reference evidence="5" key="1">
    <citation type="submission" date="2017-02" db="UniProtKB">
        <authorList>
            <consortium name="WormBaseParasite"/>
        </authorList>
    </citation>
    <scope>IDENTIFICATION</scope>
</reference>